<proteinExistence type="predicted"/>
<evidence type="ECO:0000313" key="2">
    <source>
        <dbReference type="Proteomes" id="UP000198727"/>
    </source>
</evidence>
<evidence type="ECO:0000313" key="1">
    <source>
        <dbReference type="EMBL" id="SFQ55400.1"/>
    </source>
</evidence>
<dbReference type="Proteomes" id="UP000198727">
    <property type="component" value="Unassembled WGS sequence"/>
</dbReference>
<keyword evidence="2" id="KW-1185">Reference proteome</keyword>
<sequence>MDGTGATVDIAEGRPRLRFERRLAHSRRRCGGR</sequence>
<accession>A0A1I5ZG51</accession>
<reference evidence="2" key="1">
    <citation type="submission" date="2016-10" db="EMBL/GenBank/DDBJ databases">
        <authorList>
            <person name="Varghese N."/>
            <person name="Submissions S."/>
        </authorList>
    </citation>
    <scope>NUCLEOTIDE SEQUENCE [LARGE SCALE GENOMIC DNA]</scope>
    <source>
        <strain evidence="2">CGMCC 4.5579</strain>
    </source>
</reference>
<protein>
    <submittedName>
        <fullName evidence="1">Uncharacterized protein</fullName>
    </submittedName>
</protein>
<name>A0A1I5ZG51_9PSEU</name>
<organism evidence="1 2">
    <name type="scientific">Amycolatopsis arida</name>
    <dbReference type="NCBI Taxonomy" id="587909"/>
    <lineage>
        <taxon>Bacteria</taxon>
        <taxon>Bacillati</taxon>
        <taxon>Actinomycetota</taxon>
        <taxon>Actinomycetes</taxon>
        <taxon>Pseudonocardiales</taxon>
        <taxon>Pseudonocardiaceae</taxon>
        <taxon>Amycolatopsis</taxon>
    </lineage>
</organism>
<dbReference type="AlphaFoldDB" id="A0A1I5ZG51"/>
<gene>
    <name evidence="1" type="ORF">SAMN05421810_109168</name>
</gene>
<dbReference type="EMBL" id="FOWW01000009">
    <property type="protein sequence ID" value="SFQ55400.1"/>
    <property type="molecule type" value="Genomic_DNA"/>
</dbReference>